<dbReference type="OrthoDB" id="10051892at2759"/>
<dbReference type="InterPro" id="IPR036188">
    <property type="entry name" value="FAD/NAD-bd_sf"/>
</dbReference>
<accession>A0A0H2SGK3</accession>
<dbReference type="InParanoid" id="A0A0H2SGK3"/>
<name>A0A0H2SGK3_9AGAM</name>
<dbReference type="EMBL" id="KQ085919">
    <property type="protein sequence ID" value="KLO16196.1"/>
    <property type="molecule type" value="Genomic_DNA"/>
</dbReference>
<dbReference type="Proteomes" id="UP000053477">
    <property type="component" value="Unassembled WGS sequence"/>
</dbReference>
<evidence type="ECO:0008006" key="3">
    <source>
        <dbReference type="Google" id="ProtNLM"/>
    </source>
</evidence>
<protein>
    <recommendedName>
        <fullName evidence="3">FAD-binding domain-containing protein</fullName>
    </recommendedName>
</protein>
<reference evidence="1 2" key="1">
    <citation type="submission" date="2015-04" db="EMBL/GenBank/DDBJ databases">
        <title>Complete genome sequence of Schizopora paradoxa KUC8140, a cosmopolitan wood degrader in East Asia.</title>
        <authorList>
            <consortium name="DOE Joint Genome Institute"/>
            <person name="Min B."/>
            <person name="Park H."/>
            <person name="Jang Y."/>
            <person name="Kim J.-J."/>
            <person name="Kim K.H."/>
            <person name="Pangilinan J."/>
            <person name="Lipzen A."/>
            <person name="Riley R."/>
            <person name="Grigoriev I.V."/>
            <person name="Spatafora J.W."/>
            <person name="Choi I.-G."/>
        </authorList>
    </citation>
    <scope>NUCLEOTIDE SEQUENCE [LARGE SCALE GENOMIC DNA]</scope>
    <source>
        <strain evidence="1 2">KUC8140</strain>
    </source>
</reference>
<evidence type="ECO:0000313" key="1">
    <source>
        <dbReference type="EMBL" id="KLO16196.1"/>
    </source>
</evidence>
<dbReference type="AlphaFoldDB" id="A0A0H2SGK3"/>
<evidence type="ECO:0000313" key="2">
    <source>
        <dbReference type="Proteomes" id="UP000053477"/>
    </source>
</evidence>
<dbReference type="PROSITE" id="PS51257">
    <property type="entry name" value="PROKAR_LIPOPROTEIN"/>
    <property type="match status" value="1"/>
</dbReference>
<organism evidence="1 2">
    <name type="scientific">Schizopora paradoxa</name>
    <dbReference type="NCBI Taxonomy" id="27342"/>
    <lineage>
        <taxon>Eukaryota</taxon>
        <taxon>Fungi</taxon>
        <taxon>Dikarya</taxon>
        <taxon>Basidiomycota</taxon>
        <taxon>Agaricomycotina</taxon>
        <taxon>Agaricomycetes</taxon>
        <taxon>Hymenochaetales</taxon>
        <taxon>Schizoporaceae</taxon>
        <taxon>Schizopora</taxon>
    </lineage>
</organism>
<gene>
    <name evidence="1" type="ORF">SCHPADRAFT_995295</name>
</gene>
<proteinExistence type="predicted"/>
<keyword evidence="2" id="KW-1185">Reference proteome</keyword>
<dbReference type="Gene3D" id="3.50.50.60">
    <property type="entry name" value="FAD/NAD(P)-binding domain"/>
    <property type="match status" value="1"/>
</dbReference>
<sequence length="176" mass="19392">MSYIRYHDAPFLPRNFIAVGDAMMNTNPIFGQGCGKALIGAIVLDSTLRATATESFESKDIGENYFETHKEKLDEEWNGTKSIDYDFSTTIPASGETLATEAANAKLSDLVLQLCAEVDDAKVDATLWYIRSFLAPTTDVLSPIILAKIFVVWLKRVLGIGRIANIANAARHSRTF</sequence>